<reference evidence="1" key="1">
    <citation type="submission" date="2014-09" db="EMBL/GenBank/DDBJ databases">
        <authorList>
            <person name="Magalhaes I.L.F."/>
            <person name="Oliveira U."/>
            <person name="Santos F.R."/>
            <person name="Vidigal T.H.D.A."/>
            <person name="Brescovit A.D."/>
            <person name="Santos A.J."/>
        </authorList>
    </citation>
    <scope>NUCLEOTIDE SEQUENCE</scope>
    <source>
        <tissue evidence="1">Shoot tissue taken approximately 20 cm above the soil surface</tissue>
    </source>
</reference>
<protein>
    <submittedName>
        <fullName evidence="1">Uncharacterized protein</fullName>
    </submittedName>
</protein>
<name>A0A0A9DWL7_ARUDO</name>
<dbReference type="AlphaFoldDB" id="A0A0A9DWL7"/>
<organism evidence="1">
    <name type="scientific">Arundo donax</name>
    <name type="common">Giant reed</name>
    <name type="synonym">Donax arundinaceus</name>
    <dbReference type="NCBI Taxonomy" id="35708"/>
    <lineage>
        <taxon>Eukaryota</taxon>
        <taxon>Viridiplantae</taxon>
        <taxon>Streptophyta</taxon>
        <taxon>Embryophyta</taxon>
        <taxon>Tracheophyta</taxon>
        <taxon>Spermatophyta</taxon>
        <taxon>Magnoliopsida</taxon>
        <taxon>Liliopsida</taxon>
        <taxon>Poales</taxon>
        <taxon>Poaceae</taxon>
        <taxon>PACMAD clade</taxon>
        <taxon>Arundinoideae</taxon>
        <taxon>Arundineae</taxon>
        <taxon>Arundo</taxon>
    </lineage>
</organism>
<proteinExistence type="predicted"/>
<evidence type="ECO:0000313" key="1">
    <source>
        <dbReference type="EMBL" id="JAD90060.1"/>
    </source>
</evidence>
<accession>A0A0A9DWL7</accession>
<sequence length="49" mass="5727">MFAQNYHLLSPTVSYLLRPTCQWQRYKVAPVHCACQLEPVPRKQHQCVG</sequence>
<dbReference type="EMBL" id="GBRH01207835">
    <property type="protein sequence ID" value="JAD90060.1"/>
    <property type="molecule type" value="Transcribed_RNA"/>
</dbReference>
<reference evidence="1" key="2">
    <citation type="journal article" date="2015" name="Data Brief">
        <title>Shoot transcriptome of the giant reed, Arundo donax.</title>
        <authorList>
            <person name="Barrero R.A."/>
            <person name="Guerrero F.D."/>
            <person name="Moolhuijzen P."/>
            <person name="Goolsby J.A."/>
            <person name="Tidwell J."/>
            <person name="Bellgard S.E."/>
            <person name="Bellgard M.I."/>
        </authorList>
    </citation>
    <scope>NUCLEOTIDE SEQUENCE</scope>
    <source>
        <tissue evidence="1">Shoot tissue taken approximately 20 cm above the soil surface</tissue>
    </source>
</reference>